<dbReference type="SUPFAM" id="SSF47384">
    <property type="entry name" value="Homodimeric domain of signal transducing histidine kinase"/>
    <property type="match status" value="1"/>
</dbReference>
<dbReference type="InterPro" id="IPR004358">
    <property type="entry name" value="Sig_transdc_His_kin-like_C"/>
</dbReference>
<accession>A3K6T0</accession>
<dbReference type="SMART" id="SM00387">
    <property type="entry name" value="HATPase_c"/>
    <property type="match status" value="1"/>
</dbReference>
<dbReference type="SMART" id="SM00448">
    <property type="entry name" value="REC"/>
    <property type="match status" value="1"/>
</dbReference>
<dbReference type="GO" id="GO:0000155">
    <property type="term" value="F:phosphorelay sensor kinase activity"/>
    <property type="evidence" value="ECO:0007669"/>
    <property type="project" value="InterPro"/>
</dbReference>
<organism evidence="10 11">
    <name type="scientific">Sagittula stellata (strain ATCC 700073 / DSM 11524 / E-37)</name>
    <dbReference type="NCBI Taxonomy" id="388399"/>
    <lineage>
        <taxon>Bacteria</taxon>
        <taxon>Pseudomonadati</taxon>
        <taxon>Pseudomonadota</taxon>
        <taxon>Alphaproteobacteria</taxon>
        <taxon>Rhodobacterales</taxon>
        <taxon>Roseobacteraceae</taxon>
        <taxon>Sagittula</taxon>
    </lineage>
</organism>
<evidence type="ECO:0000256" key="6">
    <source>
        <dbReference type="PROSITE-ProRule" id="PRU00169"/>
    </source>
</evidence>
<dbReference type="Pfam" id="PF00072">
    <property type="entry name" value="Response_reg"/>
    <property type="match status" value="1"/>
</dbReference>
<dbReference type="InterPro" id="IPR005467">
    <property type="entry name" value="His_kinase_dom"/>
</dbReference>
<dbReference type="Proteomes" id="UP000005713">
    <property type="component" value="Unassembled WGS sequence"/>
</dbReference>
<comment type="catalytic activity">
    <reaction evidence="1">
        <text>ATP + protein L-histidine = ADP + protein N-phospho-L-histidine.</text>
        <dbReference type="EC" id="2.7.13.3"/>
    </reaction>
</comment>
<dbReference type="InterPro" id="IPR035965">
    <property type="entry name" value="PAS-like_dom_sf"/>
</dbReference>
<dbReference type="SUPFAM" id="SSF52172">
    <property type="entry name" value="CheY-like"/>
    <property type="match status" value="1"/>
</dbReference>
<dbReference type="PRINTS" id="PR00344">
    <property type="entry name" value="BCTRLSENSOR"/>
</dbReference>
<name>A3K6T0_SAGS3</name>
<evidence type="ECO:0000256" key="5">
    <source>
        <dbReference type="ARBA" id="ARBA00022777"/>
    </source>
</evidence>
<evidence type="ECO:0000259" key="9">
    <source>
        <dbReference type="PROSITE" id="PS50110"/>
    </source>
</evidence>
<sequence length="795" mass="86999">MPMPTDTPADLPANTSSGFGRNSSTDALTDFLEQRLDRLVDQSIEIAKTNGYAPFTTTIRAAWVEAIVSVTDALGSYLAGSDDAPSGPLATLDYASDPRFSRMRMIARLHRSQGITLQMYLGLFKHFRNLYVSELAKLPGGVTAQEAVRVRDFFDDTELSITADWHHHDDNRRLRELQERSRAVTLDKDRYFAVFESLRNAAFLLDHGGHLVNANQAAAELFLGRDAQAGDIIYLRSMRLRKRSLQAVVDKIMENAEASDDPVWLDTLDGPRCFDVRTRVLHDAVENTALGHVALLNDVTAHLRDAEEAKQSERGMSRFLATMSHEIRTPLHSVLGAAELLRTADQANSEIFLDVIEGAGKALLQTLSNVLNYSKFENEPPVPRPVDTDLFEEIRVYKRIATIGRNVVRTPLEFDIGADVPKSAHIDWGMIQQVLSNLVSNAQKADNGDGVAVSIRRIASEAGGETLRFEVRDHGPGLPEHAATALFRPFENTRPRDTGNGGSGLGLAISHHLVEAMGGRIGYENLRKGALVWFEVPLVQSKTLGSLGPRYQSLTTRRVPHAKSCMLIDDDPIGANVTAHQLERIGLDVTRAASFEEAKRHAARAEFDVYVVDYLLPDGDGPTLAQYLKQRTSSRAKFLALTANVDALLGRSTGFDEVLAKPAGQVSLSSAIFGSGACGRASGPAGEDDLENLQGLTPGTVKAMIDMFAATWSDFRRELQAPDTPRHVLGLAAHRLAGSCAILALSELEIALRDLEADCNDESSPVNLAAHLPALDRDLADLRSWRRLTAAWAAE</sequence>
<dbReference type="InterPro" id="IPR036097">
    <property type="entry name" value="HisK_dim/P_sf"/>
</dbReference>
<dbReference type="PANTHER" id="PTHR43047:SF64">
    <property type="entry name" value="HISTIDINE KINASE CONTAINING CHEY-HOMOLOGOUS RECEIVER DOMAIN AND PAS DOMAIN-RELATED"/>
    <property type="match status" value="1"/>
</dbReference>
<feature type="modified residue" description="4-aspartylphosphate" evidence="6">
    <location>
        <position position="613"/>
    </location>
</feature>
<feature type="domain" description="Histidine kinase" evidence="8">
    <location>
        <begin position="322"/>
        <end position="540"/>
    </location>
</feature>
<dbReference type="PROSITE" id="PS50109">
    <property type="entry name" value="HIS_KIN"/>
    <property type="match status" value="1"/>
</dbReference>
<dbReference type="Pfam" id="PF00512">
    <property type="entry name" value="HisKA"/>
    <property type="match status" value="1"/>
</dbReference>
<evidence type="ECO:0000256" key="1">
    <source>
        <dbReference type="ARBA" id="ARBA00000085"/>
    </source>
</evidence>
<evidence type="ECO:0000313" key="10">
    <source>
        <dbReference type="EMBL" id="EBA07057.1"/>
    </source>
</evidence>
<evidence type="ECO:0000256" key="2">
    <source>
        <dbReference type="ARBA" id="ARBA00012438"/>
    </source>
</evidence>
<keyword evidence="5 10" id="KW-0418">Kinase</keyword>
<proteinExistence type="predicted"/>
<evidence type="ECO:0000256" key="4">
    <source>
        <dbReference type="ARBA" id="ARBA00022679"/>
    </source>
</evidence>
<keyword evidence="3 6" id="KW-0597">Phosphoprotein</keyword>
<dbReference type="CDD" id="cd00082">
    <property type="entry name" value="HisKA"/>
    <property type="match status" value="1"/>
</dbReference>
<reference evidence="10 11" key="1">
    <citation type="submission" date="2006-06" db="EMBL/GenBank/DDBJ databases">
        <authorList>
            <person name="Moran M.A."/>
            <person name="Ferriera S."/>
            <person name="Johnson J."/>
            <person name="Kravitz S."/>
            <person name="Beeson K."/>
            <person name="Sutton G."/>
            <person name="Rogers Y.-H."/>
            <person name="Friedman R."/>
            <person name="Frazier M."/>
            <person name="Venter J.C."/>
        </authorList>
    </citation>
    <scope>NUCLEOTIDE SEQUENCE [LARGE SCALE GENOMIC DNA]</scope>
    <source>
        <strain evidence="10 11">E-37</strain>
    </source>
</reference>
<gene>
    <name evidence="10" type="ORF">SSE37_12706</name>
</gene>
<dbReference type="PROSITE" id="PS50110">
    <property type="entry name" value="RESPONSE_REGULATORY"/>
    <property type="match status" value="1"/>
</dbReference>
<dbReference type="EC" id="2.7.13.3" evidence="2"/>
<dbReference type="InterPro" id="IPR001789">
    <property type="entry name" value="Sig_transdc_resp-reg_receiver"/>
</dbReference>
<dbReference type="Pfam" id="PF02518">
    <property type="entry name" value="HATPase_c"/>
    <property type="match status" value="1"/>
</dbReference>
<evidence type="ECO:0000256" key="3">
    <source>
        <dbReference type="ARBA" id="ARBA00022553"/>
    </source>
</evidence>
<feature type="region of interest" description="Disordered" evidence="7">
    <location>
        <begin position="1"/>
        <end position="22"/>
    </location>
</feature>
<dbReference type="InterPro" id="IPR003661">
    <property type="entry name" value="HisK_dim/P_dom"/>
</dbReference>
<dbReference type="Gene3D" id="3.40.50.2300">
    <property type="match status" value="1"/>
</dbReference>
<dbReference type="Gene3D" id="1.10.287.130">
    <property type="match status" value="1"/>
</dbReference>
<dbReference type="PANTHER" id="PTHR43047">
    <property type="entry name" value="TWO-COMPONENT HISTIDINE PROTEIN KINASE"/>
    <property type="match status" value="1"/>
</dbReference>
<dbReference type="SMART" id="SM00388">
    <property type="entry name" value="HisKA"/>
    <property type="match status" value="1"/>
</dbReference>
<dbReference type="SUPFAM" id="SSF55874">
    <property type="entry name" value="ATPase domain of HSP90 chaperone/DNA topoisomerase II/histidine kinase"/>
    <property type="match status" value="1"/>
</dbReference>
<feature type="compositionally biased region" description="Polar residues" evidence="7">
    <location>
        <begin position="13"/>
        <end position="22"/>
    </location>
</feature>
<dbReference type="SUPFAM" id="SSF55785">
    <property type="entry name" value="PYP-like sensor domain (PAS domain)"/>
    <property type="match status" value="1"/>
</dbReference>
<feature type="domain" description="Response regulatory" evidence="9">
    <location>
        <begin position="564"/>
        <end position="676"/>
    </location>
</feature>
<dbReference type="InterPro" id="IPR003594">
    <property type="entry name" value="HATPase_dom"/>
</dbReference>
<dbReference type="AlphaFoldDB" id="A3K6T0"/>
<dbReference type="SUPFAM" id="SSF47226">
    <property type="entry name" value="Histidine-containing phosphotransfer domain, HPT domain"/>
    <property type="match status" value="1"/>
</dbReference>
<dbReference type="InterPro" id="IPR011006">
    <property type="entry name" value="CheY-like_superfamily"/>
</dbReference>
<dbReference type="Gene3D" id="3.30.565.10">
    <property type="entry name" value="Histidine kinase-like ATPase, C-terminal domain"/>
    <property type="match status" value="1"/>
</dbReference>
<keyword evidence="4" id="KW-0808">Transferase</keyword>
<evidence type="ECO:0000313" key="11">
    <source>
        <dbReference type="Proteomes" id="UP000005713"/>
    </source>
</evidence>
<dbReference type="EMBL" id="AAYA01000011">
    <property type="protein sequence ID" value="EBA07057.1"/>
    <property type="molecule type" value="Genomic_DNA"/>
</dbReference>
<evidence type="ECO:0000259" key="8">
    <source>
        <dbReference type="PROSITE" id="PS50109"/>
    </source>
</evidence>
<protein>
    <recommendedName>
        <fullName evidence="2">histidine kinase</fullName>
        <ecNumber evidence="2">2.7.13.3</ecNumber>
    </recommendedName>
</protein>
<dbReference type="InterPro" id="IPR036890">
    <property type="entry name" value="HATPase_C_sf"/>
</dbReference>
<keyword evidence="11" id="KW-1185">Reference proteome</keyword>
<dbReference type="InterPro" id="IPR036641">
    <property type="entry name" value="HPT_dom_sf"/>
</dbReference>
<comment type="caution">
    <text evidence="10">The sequence shown here is derived from an EMBL/GenBank/DDBJ whole genome shotgun (WGS) entry which is preliminary data.</text>
</comment>
<dbReference type="CDD" id="cd00156">
    <property type="entry name" value="REC"/>
    <property type="match status" value="1"/>
</dbReference>
<evidence type="ECO:0000256" key="7">
    <source>
        <dbReference type="SAM" id="MobiDB-lite"/>
    </source>
</evidence>
<dbReference type="eggNOG" id="COG2205">
    <property type="taxonomic scope" value="Bacteria"/>
</dbReference>
<dbReference type="Gene3D" id="3.30.450.20">
    <property type="entry name" value="PAS domain"/>
    <property type="match status" value="1"/>
</dbReference>